<accession>A0A2P2PTL7</accession>
<protein>
    <submittedName>
        <fullName evidence="1">Uncharacterized protein</fullName>
    </submittedName>
</protein>
<proteinExistence type="predicted"/>
<sequence length="39" mass="4318">MAFLVQSASPLYHPHFSHIGLVKARISLTQGEEIRRIGG</sequence>
<organism evidence="1">
    <name type="scientific">Rhizophora mucronata</name>
    <name type="common">Asiatic mangrove</name>
    <dbReference type="NCBI Taxonomy" id="61149"/>
    <lineage>
        <taxon>Eukaryota</taxon>
        <taxon>Viridiplantae</taxon>
        <taxon>Streptophyta</taxon>
        <taxon>Embryophyta</taxon>
        <taxon>Tracheophyta</taxon>
        <taxon>Spermatophyta</taxon>
        <taxon>Magnoliopsida</taxon>
        <taxon>eudicotyledons</taxon>
        <taxon>Gunneridae</taxon>
        <taxon>Pentapetalae</taxon>
        <taxon>rosids</taxon>
        <taxon>fabids</taxon>
        <taxon>Malpighiales</taxon>
        <taxon>Rhizophoraceae</taxon>
        <taxon>Rhizophora</taxon>
    </lineage>
</organism>
<dbReference type="AlphaFoldDB" id="A0A2P2PTL7"/>
<dbReference type="EMBL" id="GGEC01077612">
    <property type="protein sequence ID" value="MBX58096.1"/>
    <property type="molecule type" value="Transcribed_RNA"/>
</dbReference>
<evidence type="ECO:0000313" key="1">
    <source>
        <dbReference type="EMBL" id="MBX58096.1"/>
    </source>
</evidence>
<name>A0A2P2PTL7_RHIMU</name>
<reference evidence="1" key="1">
    <citation type="submission" date="2018-02" db="EMBL/GenBank/DDBJ databases">
        <title>Rhizophora mucronata_Transcriptome.</title>
        <authorList>
            <person name="Meera S.P."/>
            <person name="Sreeshan A."/>
            <person name="Augustine A."/>
        </authorList>
    </citation>
    <scope>NUCLEOTIDE SEQUENCE</scope>
    <source>
        <tissue evidence="1">Leaf</tissue>
    </source>
</reference>